<keyword evidence="7" id="KW-0464">Manganese</keyword>
<comment type="function">
    <text evidence="10">Catalyzes the conversion of trans-anhydromevalonate 5-phosphate (tAHMP) into isopentenyl phosphate. Involved in the archaeal mevalonate (MVA) pathway, which provides fundamental precursors for isoprenoid biosynthesis, such as isopentenyl diphosphate (IPP) and dimethylallyl diphosphate (DMAPP).</text>
</comment>
<protein>
    <recommendedName>
        <fullName evidence="12">Anhydromevalonate phosphate decarboxylase</fullName>
        <ecNumber evidence="11">4.1.1.126</ecNumber>
    </recommendedName>
</protein>
<comment type="catalytic activity">
    <reaction evidence="9">
        <text>(2E)-3-methyl-5-phosphooxypent-2-enoate + H(+) = isopentenyl phosphate + CO2</text>
        <dbReference type="Rhea" id="RHEA:78971"/>
        <dbReference type="ChEBI" id="CHEBI:15378"/>
        <dbReference type="ChEBI" id="CHEBI:16526"/>
        <dbReference type="ChEBI" id="CHEBI:65078"/>
        <dbReference type="ChEBI" id="CHEBI:229665"/>
        <dbReference type="EC" id="4.1.1.126"/>
    </reaction>
    <physiologicalReaction direction="left-to-right" evidence="9">
        <dbReference type="Rhea" id="RHEA:78972"/>
    </physiologicalReaction>
</comment>
<proteinExistence type="inferred from homology"/>
<evidence type="ECO:0000313" key="18">
    <source>
        <dbReference type="Proteomes" id="UP000218615"/>
    </source>
</evidence>
<evidence type="ECO:0000256" key="12">
    <source>
        <dbReference type="ARBA" id="ARBA00049754"/>
    </source>
</evidence>
<organism evidence="17 18">
    <name type="scientific">Candidatus Methanoperedens nitratireducens</name>
    <dbReference type="NCBI Taxonomy" id="1392998"/>
    <lineage>
        <taxon>Archaea</taxon>
        <taxon>Methanobacteriati</taxon>
        <taxon>Methanobacteriota</taxon>
        <taxon>Stenosarchaea group</taxon>
        <taxon>Methanomicrobia</taxon>
        <taxon>Methanosarcinales</taxon>
        <taxon>ANME-2 cluster</taxon>
        <taxon>Candidatus Methanoperedentaceae</taxon>
        <taxon>Candidatus Methanoperedens</taxon>
    </lineage>
</organism>
<evidence type="ECO:0000256" key="7">
    <source>
        <dbReference type="ARBA" id="ARBA00023211"/>
    </source>
</evidence>
<keyword evidence="4" id="KW-0285">Flavoprotein</keyword>
<dbReference type="GO" id="GO:0006744">
    <property type="term" value="P:ubiquinone biosynthetic process"/>
    <property type="evidence" value="ECO:0007669"/>
    <property type="project" value="TreeGrafter"/>
</dbReference>
<dbReference type="InterPro" id="IPR002830">
    <property type="entry name" value="UbiD"/>
</dbReference>
<evidence type="ECO:0000256" key="11">
    <source>
        <dbReference type="ARBA" id="ARBA00049727"/>
    </source>
</evidence>
<dbReference type="InterPro" id="IPR022390">
    <property type="entry name" value="HBDC"/>
</dbReference>
<dbReference type="Gene3D" id="1.20.5.570">
    <property type="entry name" value="Single helix bin"/>
    <property type="match status" value="1"/>
</dbReference>
<feature type="domain" description="3-octaprenyl-4-hydroxybenzoate carboxy-lyase-like C-terminal" evidence="16">
    <location>
        <begin position="322"/>
        <end position="445"/>
    </location>
</feature>
<dbReference type="STRING" id="1392998.ANME2D_02390"/>
<gene>
    <name evidence="17" type="ORF">MNV_740007</name>
</gene>
<dbReference type="EMBL" id="FZMP01000223">
    <property type="protein sequence ID" value="SNQ62456.1"/>
    <property type="molecule type" value="Genomic_DNA"/>
</dbReference>
<evidence type="ECO:0000259" key="16">
    <source>
        <dbReference type="Pfam" id="PF20696"/>
    </source>
</evidence>
<dbReference type="Gene3D" id="3.40.1670.10">
    <property type="entry name" value="UbiD C-terminal domain-like"/>
    <property type="match status" value="1"/>
</dbReference>
<evidence type="ECO:0000259" key="14">
    <source>
        <dbReference type="Pfam" id="PF01977"/>
    </source>
</evidence>
<comment type="cofactor">
    <cofactor evidence="1">
        <name>Mn(2+)</name>
        <dbReference type="ChEBI" id="CHEBI:29035"/>
    </cofactor>
</comment>
<keyword evidence="6" id="KW-0210">Decarboxylase</keyword>
<keyword evidence="5" id="KW-0288">FMN</keyword>
<dbReference type="GO" id="GO:0008299">
    <property type="term" value="P:isoprenoid biosynthetic process"/>
    <property type="evidence" value="ECO:0007669"/>
    <property type="project" value="UniProtKB-KW"/>
</dbReference>
<dbReference type="EC" id="4.1.1.126" evidence="11"/>
<dbReference type="InterPro" id="IPR049383">
    <property type="entry name" value="UbiD-like_N"/>
</dbReference>
<dbReference type="GO" id="GO:0008694">
    <property type="term" value="F:4-hydroxy-3-polyprenylbenzoate decarboxylase activity"/>
    <property type="evidence" value="ECO:0007669"/>
    <property type="project" value="TreeGrafter"/>
</dbReference>
<dbReference type="AlphaFoldDB" id="A0A284VT38"/>
<reference evidence="18" key="1">
    <citation type="submission" date="2017-06" db="EMBL/GenBank/DDBJ databases">
        <authorList>
            <person name="Cremers G."/>
        </authorList>
    </citation>
    <scope>NUCLEOTIDE SEQUENCE [LARGE SCALE GENOMIC DNA]</scope>
</reference>
<dbReference type="SUPFAM" id="SSF143968">
    <property type="entry name" value="UbiD C-terminal domain-like"/>
    <property type="match status" value="1"/>
</dbReference>
<comment type="pathway">
    <text evidence="2">Isoprenoid biosynthesis; isopentenyl diphosphate biosynthesis via mevalonate pathway.</text>
</comment>
<evidence type="ECO:0000256" key="9">
    <source>
        <dbReference type="ARBA" id="ARBA00049054"/>
    </source>
</evidence>
<dbReference type="Pfam" id="PF01977">
    <property type="entry name" value="UbiD"/>
    <property type="match status" value="1"/>
</dbReference>
<feature type="domain" description="3-octaprenyl-4-hydroxybenzoate carboxy-lyase-like Rift-related" evidence="14">
    <location>
        <begin position="119"/>
        <end position="316"/>
    </location>
</feature>
<dbReference type="Pfam" id="PF20695">
    <property type="entry name" value="UbiD_N"/>
    <property type="match status" value="1"/>
</dbReference>
<dbReference type="OrthoDB" id="8480at2157"/>
<name>A0A284VT38_9EURY</name>
<evidence type="ECO:0000259" key="15">
    <source>
        <dbReference type="Pfam" id="PF20695"/>
    </source>
</evidence>
<dbReference type="InterPro" id="IPR048304">
    <property type="entry name" value="UbiD_Rift_dom"/>
</dbReference>
<dbReference type="InterPro" id="IPR049381">
    <property type="entry name" value="UbiD-like_C"/>
</dbReference>
<keyword evidence="18" id="KW-1185">Reference proteome</keyword>
<dbReference type="NCBIfam" id="TIGR00148">
    <property type="entry name" value="UbiD family decarboxylase"/>
    <property type="match status" value="1"/>
</dbReference>
<evidence type="ECO:0000256" key="13">
    <source>
        <dbReference type="ARBA" id="ARBA00049936"/>
    </source>
</evidence>
<dbReference type="PANTHER" id="PTHR30108:SF17">
    <property type="entry name" value="FERULIC ACID DECARBOXYLASE 1"/>
    <property type="match status" value="1"/>
</dbReference>
<evidence type="ECO:0000256" key="10">
    <source>
        <dbReference type="ARBA" id="ARBA00049583"/>
    </source>
</evidence>
<dbReference type="NCBIfam" id="TIGR03701">
    <property type="entry name" value="mena_SCO4490"/>
    <property type="match status" value="1"/>
</dbReference>
<comment type="similarity">
    <text evidence="3">Belongs to the UbiD family.</text>
</comment>
<dbReference type="RefSeq" id="WP_096207015.1">
    <property type="nucleotide sequence ID" value="NZ_FZMP01000223.1"/>
</dbReference>
<dbReference type="FunFam" id="3.40.1670.10:FF:000003">
    <property type="entry name" value="Phenolic acid decarboxylase"/>
    <property type="match status" value="1"/>
</dbReference>
<dbReference type="GO" id="GO:0005829">
    <property type="term" value="C:cytosol"/>
    <property type="evidence" value="ECO:0007669"/>
    <property type="project" value="TreeGrafter"/>
</dbReference>
<dbReference type="Pfam" id="PF20696">
    <property type="entry name" value="UbiD_C"/>
    <property type="match status" value="1"/>
</dbReference>
<evidence type="ECO:0000256" key="8">
    <source>
        <dbReference type="ARBA" id="ARBA00023229"/>
    </source>
</evidence>
<keyword evidence="8" id="KW-0414">Isoprene biosynthesis</keyword>
<evidence type="ECO:0000313" key="17">
    <source>
        <dbReference type="EMBL" id="SNQ62456.1"/>
    </source>
</evidence>
<evidence type="ECO:0000256" key="6">
    <source>
        <dbReference type="ARBA" id="ARBA00022793"/>
    </source>
</evidence>
<feature type="domain" description="3-octaprenyl-4-hydroxybenzoate carboxy-lyase-like N-terminal" evidence="15">
    <location>
        <begin position="10"/>
        <end position="86"/>
    </location>
</feature>
<evidence type="ECO:0000256" key="2">
    <source>
        <dbReference type="ARBA" id="ARBA00005092"/>
    </source>
</evidence>
<sequence length="481" mass="54216">MAYKDLREFIEVLEKKHLLLRIKNEVSAELEITEIIDRVVKSNGPALLFENVKGYKIPVFANAFGTMERMFLALGVDKLDEIGERIQKLLEFEAPSGIWEGIKMLPQAAELTSFAPRYVKSGPCKEVILKDGFSLDDFPVLKCWPQDGGRFITLPLVFTKNPKTGKQNVGMYRMQVYDGKTTGMHWHIHKHGARDYADASGKSDRIEVAVAIGADPAVVYSATAPLPDNIDEMMFAGFLRKKNVELVKCETVDMFVPAHAEIILEGCVDSKERRIEGPFGDHTGYYSLADEFPVFHITCITHRKNPVYHATVVGIPPMEDAYLGKATERIFLPLMKTQLPEIVDINLPVEAVFHNLCIVSIKKRYPGHAKKVMFALWGMGQMMFAKTIIVLDDDVNVQDMREVLWATTTRMDPARDVIIIDRAPTDTLDHASFLPNLGSKMGIDATRKGKDEGFNREWPDALKMDEAVKARVDMIWKELGL</sequence>
<evidence type="ECO:0000256" key="3">
    <source>
        <dbReference type="ARBA" id="ARBA00010021"/>
    </source>
</evidence>
<dbReference type="Proteomes" id="UP000218615">
    <property type="component" value="Unassembled WGS sequence"/>
</dbReference>
<dbReference type="PANTHER" id="PTHR30108">
    <property type="entry name" value="3-OCTAPRENYL-4-HYDROXYBENZOATE CARBOXY-LYASE-RELATED"/>
    <property type="match status" value="1"/>
</dbReference>
<evidence type="ECO:0000256" key="4">
    <source>
        <dbReference type="ARBA" id="ARBA00022630"/>
    </source>
</evidence>
<comment type="cofactor">
    <cofactor evidence="13">
        <name>prenylated FMN</name>
        <dbReference type="ChEBI" id="CHEBI:87746"/>
    </cofactor>
</comment>
<evidence type="ECO:0000256" key="5">
    <source>
        <dbReference type="ARBA" id="ARBA00022643"/>
    </source>
</evidence>
<dbReference type="SUPFAM" id="SSF50475">
    <property type="entry name" value="FMN-binding split barrel"/>
    <property type="match status" value="1"/>
</dbReference>
<evidence type="ECO:0000256" key="1">
    <source>
        <dbReference type="ARBA" id="ARBA00001936"/>
    </source>
</evidence>
<keyword evidence="6" id="KW-0456">Lyase</keyword>
<accession>A0A284VT38</accession>